<dbReference type="SUPFAM" id="SSF54637">
    <property type="entry name" value="Thioesterase/thiol ester dehydrase-isomerase"/>
    <property type="match status" value="1"/>
</dbReference>
<reference evidence="3 4" key="1">
    <citation type="submission" date="2018-12" db="EMBL/GenBank/DDBJ databases">
        <title>Complete genome of Nonlabens sp. MJ115.</title>
        <authorList>
            <person name="Choi H.S."/>
            <person name="Jung J."/>
        </authorList>
    </citation>
    <scope>NUCLEOTIDE SEQUENCE [LARGE SCALE GENOMIC DNA]</scope>
    <source>
        <strain evidence="3 4">MJ115</strain>
    </source>
</reference>
<evidence type="ECO:0000256" key="1">
    <source>
        <dbReference type="ARBA" id="ARBA00005953"/>
    </source>
</evidence>
<dbReference type="RefSeq" id="WP_126445734.1">
    <property type="nucleotide sequence ID" value="NZ_CP034549.1"/>
</dbReference>
<evidence type="ECO:0000256" key="2">
    <source>
        <dbReference type="ARBA" id="ARBA00022801"/>
    </source>
</evidence>
<dbReference type="AlphaFoldDB" id="A0A3S9MW88"/>
<dbReference type="Proteomes" id="UP000279600">
    <property type="component" value="Chromosome"/>
</dbReference>
<comment type="similarity">
    <text evidence="1">Belongs to the 4-hydroxybenzoyl-CoA thioesterase family.</text>
</comment>
<evidence type="ECO:0000313" key="3">
    <source>
        <dbReference type="EMBL" id="AZQ43383.1"/>
    </source>
</evidence>
<dbReference type="GO" id="GO:0047617">
    <property type="term" value="F:fatty acyl-CoA hydrolase activity"/>
    <property type="evidence" value="ECO:0007669"/>
    <property type="project" value="TreeGrafter"/>
</dbReference>
<protein>
    <submittedName>
        <fullName evidence="3">Acyl-CoA thioesterase</fullName>
    </submittedName>
</protein>
<dbReference type="PANTHER" id="PTHR31793">
    <property type="entry name" value="4-HYDROXYBENZOYL-COA THIOESTERASE FAMILY MEMBER"/>
    <property type="match status" value="1"/>
</dbReference>
<dbReference type="PANTHER" id="PTHR31793:SF27">
    <property type="entry name" value="NOVEL THIOESTERASE SUPERFAMILY DOMAIN AND SAPOSIN A-TYPE DOMAIN CONTAINING PROTEIN (0610012H03RIK)"/>
    <property type="match status" value="1"/>
</dbReference>
<gene>
    <name evidence="3" type="ORF">EJ995_03705</name>
</gene>
<dbReference type="Pfam" id="PF13279">
    <property type="entry name" value="4HBT_2"/>
    <property type="match status" value="1"/>
</dbReference>
<proteinExistence type="inferred from homology"/>
<dbReference type="OrthoDB" id="760345at2"/>
<name>A0A3S9MW88_9FLAO</name>
<keyword evidence="4" id="KW-1185">Reference proteome</keyword>
<evidence type="ECO:0000313" key="4">
    <source>
        <dbReference type="Proteomes" id="UP000279600"/>
    </source>
</evidence>
<dbReference type="InterPro" id="IPR050563">
    <property type="entry name" value="4-hydroxybenzoyl-CoA_TE"/>
</dbReference>
<keyword evidence="2" id="KW-0378">Hydrolase</keyword>
<accession>A0A3S9MW88</accession>
<dbReference type="InterPro" id="IPR029069">
    <property type="entry name" value="HotDog_dom_sf"/>
</dbReference>
<sequence length="165" mass="19314">MYYKQFDVRWSDLDANRHMANSAYQNFMSHTRMAYLIDNGFGQREMQQYQTGPVIFNENVYYFKEIHQGKPITVTCELTGLSDDGSLFSFKHNFYDHRGENLARGIMTGAWMNLVERKIMALHPDLKKKINDMVRSQDFTELSFKATRSHGQKPVAVNMDNLITR</sequence>
<dbReference type="Gene3D" id="3.10.129.10">
    <property type="entry name" value="Hotdog Thioesterase"/>
    <property type="match status" value="1"/>
</dbReference>
<organism evidence="3 4">
    <name type="scientific">Nonlabens ponticola</name>
    <dbReference type="NCBI Taxonomy" id="2496866"/>
    <lineage>
        <taxon>Bacteria</taxon>
        <taxon>Pseudomonadati</taxon>
        <taxon>Bacteroidota</taxon>
        <taxon>Flavobacteriia</taxon>
        <taxon>Flavobacteriales</taxon>
        <taxon>Flavobacteriaceae</taxon>
        <taxon>Nonlabens</taxon>
    </lineage>
</organism>
<dbReference type="KEGG" id="noj:EJ995_03705"/>
<dbReference type="CDD" id="cd00586">
    <property type="entry name" value="4HBT"/>
    <property type="match status" value="1"/>
</dbReference>
<dbReference type="EMBL" id="CP034549">
    <property type="protein sequence ID" value="AZQ43383.1"/>
    <property type="molecule type" value="Genomic_DNA"/>
</dbReference>